<evidence type="ECO:0000313" key="2">
    <source>
        <dbReference type="Proteomes" id="UP001374535"/>
    </source>
</evidence>
<name>A0AAQ3NHX8_VIGMU</name>
<evidence type="ECO:0000313" key="1">
    <source>
        <dbReference type="EMBL" id="WVZ10121.1"/>
    </source>
</evidence>
<protein>
    <submittedName>
        <fullName evidence="1">Uncharacterized protein</fullName>
    </submittedName>
</protein>
<keyword evidence="2" id="KW-1185">Reference proteome</keyword>
<dbReference type="EMBL" id="CP144696">
    <property type="protein sequence ID" value="WVZ10121.1"/>
    <property type="molecule type" value="Genomic_DNA"/>
</dbReference>
<gene>
    <name evidence="1" type="ORF">V8G54_014651</name>
</gene>
<organism evidence="1 2">
    <name type="scientific">Vigna mungo</name>
    <name type="common">Black gram</name>
    <name type="synonym">Phaseolus mungo</name>
    <dbReference type="NCBI Taxonomy" id="3915"/>
    <lineage>
        <taxon>Eukaryota</taxon>
        <taxon>Viridiplantae</taxon>
        <taxon>Streptophyta</taxon>
        <taxon>Embryophyta</taxon>
        <taxon>Tracheophyta</taxon>
        <taxon>Spermatophyta</taxon>
        <taxon>Magnoliopsida</taxon>
        <taxon>eudicotyledons</taxon>
        <taxon>Gunneridae</taxon>
        <taxon>Pentapetalae</taxon>
        <taxon>rosids</taxon>
        <taxon>fabids</taxon>
        <taxon>Fabales</taxon>
        <taxon>Fabaceae</taxon>
        <taxon>Papilionoideae</taxon>
        <taxon>50 kb inversion clade</taxon>
        <taxon>NPAAA clade</taxon>
        <taxon>indigoferoid/millettioid clade</taxon>
        <taxon>Phaseoleae</taxon>
        <taxon>Vigna</taxon>
    </lineage>
</organism>
<dbReference type="AlphaFoldDB" id="A0AAQ3NHX8"/>
<accession>A0AAQ3NHX8</accession>
<dbReference type="Proteomes" id="UP001374535">
    <property type="component" value="Chromosome 5"/>
</dbReference>
<sequence>MQFSLPSFPFPGVGLGKILGRNKGRDMLQQSIQIGHIRCGTRRNRTIGGGTGPVLRGSSGQRRPLLFLLLSVFSQGRRTIETVLTEMAIAVSVSTGDGGATSGRH</sequence>
<reference evidence="1 2" key="1">
    <citation type="journal article" date="2023" name="Life. Sci Alliance">
        <title>Evolutionary insights into 3D genome organization and epigenetic landscape of Vigna mungo.</title>
        <authorList>
            <person name="Junaid A."/>
            <person name="Singh B."/>
            <person name="Bhatia S."/>
        </authorList>
    </citation>
    <scope>NUCLEOTIDE SEQUENCE [LARGE SCALE GENOMIC DNA]</scope>
    <source>
        <strain evidence="1">Urdbean</strain>
    </source>
</reference>
<proteinExistence type="predicted"/>